<dbReference type="AlphaFoldDB" id="A0A4E0R2R4"/>
<reference evidence="1 2" key="1">
    <citation type="journal article" date="2016" name="Front. Microbiol.">
        <title>Single-Cell (Meta-)Genomics of a Dimorphic Candidatus Thiomargarita nelsonii Reveals Genomic Plasticity.</title>
        <authorList>
            <person name="Flood B.E."/>
            <person name="Fliss P."/>
            <person name="Jones D.S."/>
            <person name="Dick G.J."/>
            <person name="Jain S."/>
            <person name="Kaster A.K."/>
            <person name="Winkel M."/>
            <person name="Mussmann M."/>
            <person name="Bailey J."/>
        </authorList>
    </citation>
    <scope>NUCLEOTIDE SEQUENCE [LARGE SCALE GENOMIC DNA]</scope>
    <source>
        <strain evidence="1">Hydrate Ridge</strain>
    </source>
</reference>
<keyword evidence="2" id="KW-1185">Reference proteome</keyword>
<comment type="caution">
    <text evidence="1">The sequence shown here is derived from an EMBL/GenBank/DDBJ whole genome shotgun (WGS) entry which is preliminary data.</text>
</comment>
<dbReference type="Proteomes" id="UP000030428">
    <property type="component" value="Unassembled WGS sequence"/>
</dbReference>
<accession>A0A4E0R2R4</accession>
<dbReference type="EMBL" id="JSZA02000038">
    <property type="protein sequence ID" value="TGO03122.1"/>
    <property type="molecule type" value="Genomic_DNA"/>
</dbReference>
<proteinExistence type="predicted"/>
<evidence type="ECO:0000313" key="1">
    <source>
        <dbReference type="EMBL" id="TGO03122.1"/>
    </source>
</evidence>
<organism evidence="1 2">
    <name type="scientific">Candidatus Thiomargarita nelsonii</name>
    <dbReference type="NCBI Taxonomy" id="1003181"/>
    <lineage>
        <taxon>Bacteria</taxon>
        <taxon>Pseudomonadati</taxon>
        <taxon>Pseudomonadota</taxon>
        <taxon>Gammaproteobacteria</taxon>
        <taxon>Thiotrichales</taxon>
        <taxon>Thiotrichaceae</taxon>
        <taxon>Thiomargarita</taxon>
    </lineage>
</organism>
<protein>
    <submittedName>
        <fullName evidence="1">Uncharacterized protein</fullName>
    </submittedName>
</protein>
<name>A0A4E0R2R4_9GAMM</name>
<gene>
    <name evidence="1" type="ORF">PN36_12285</name>
</gene>
<evidence type="ECO:0000313" key="2">
    <source>
        <dbReference type="Proteomes" id="UP000030428"/>
    </source>
</evidence>
<sequence>MAQYIYTMNRVGKIVPPKREILKDISLSFYPAYKNLKRRGSLFAMGAPIYESLDSTKQPTEIDFKMADRMVRSLGNSQKIKYQGQPLVLCQTLNFGLEYKALALSSNAQS</sequence>